<comment type="caution">
    <text evidence="2">The sequence shown here is derived from an EMBL/GenBank/DDBJ whole genome shotgun (WGS) entry which is preliminary data.</text>
</comment>
<feature type="chain" id="PRO_5040446457" evidence="1">
    <location>
        <begin position="35"/>
        <end position="64"/>
    </location>
</feature>
<protein>
    <submittedName>
        <fullName evidence="2">Uncharacterized protein</fullName>
    </submittedName>
</protein>
<organism evidence="2 3">
    <name type="scientific">Podila minutissima</name>
    <dbReference type="NCBI Taxonomy" id="64525"/>
    <lineage>
        <taxon>Eukaryota</taxon>
        <taxon>Fungi</taxon>
        <taxon>Fungi incertae sedis</taxon>
        <taxon>Mucoromycota</taxon>
        <taxon>Mortierellomycotina</taxon>
        <taxon>Mortierellomycetes</taxon>
        <taxon>Mortierellales</taxon>
        <taxon>Mortierellaceae</taxon>
        <taxon>Podila</taxon>
    </lineage>
</organism>
<evidence type="ECO:0000313" key="3">
    <source>
        <dbReference type="Proteomes" id="UP000696485"/>
    </source>
</evidence>
<evidence type="ECO:0000256" key="1">
    <source>
        <dbReference type="SAM" id="SignalP"/>
    </source>
</evidence>
<reference evidence="2" key="1">
    <citation type="journal article" date="2020" name="Fungal Divers.">
        <title>Resolving the Mortierellaceae phylogeny through synthesis of multi-gene phylogenetics and phylogenomics.</title>
        <authorList>
            <person name="Vandepol N."/>
            <person name="Liber J."/>
            <person name="Desiro A."/>
            <person name="Na H."/>
            <person name="Kennedy M."/>
            <person name="Barry K."/>
            <person name="Grigoriev I.V."/>
            <person name="Miller A.N."/>
            <person name="O'Donnell K."/>
            <person name="Stajich J.E."/>
            <person name="Bonito G."/>
        </authorList>
    </citation>
    <scope>NUCLEOTIDE SEQUENCE</scope>
    <source>
        <strain evidence="2">NVP1</strain>
    </source>
</reference>
<keyword evidence="1" id="KW-0732">Signal</keyword>
<evidence type="ECO:0000313" key="2">
    <source>
        <dbReference type="EMBL" id="KAF9323231.1"/>
    </source>
</evidence>
<sequence>MGRGTRLPTFSLKSIMKAILYLVAALAVISIAVAAPVETESQESCWCEPDFRGQKPRKSPACCY</sequence>
<dbReference type="Proteomes" id="UP000696485">
    <property type="component" value="Unassembled WGS sequence"/>
</dbReference>
<dbReference type="EMBL" id="JAAAUY010001329">
    <property type="protein sequence ID" value="KAF9323231.1"/>
    <property type="molecule type" value="Genomic_DNA"/>
</dbReference>
<feature type="signal peptide" evidence="1">
    <location>
        <begin position="1"/>
        <end position="34"/>
    </location>
</feature>
<keyword evidence="3" id="KW-1185">Reference proteome</keyword>
<name>A0A9P5SA26_9FUNG</name>
<gene>
    <name evidence="2" type="ORF">BG006_001636</name>
</gene>
<proteinExistence type="predicted"/>
<dbReference type="AlphaFoldDB" id="A0A9P5SA26"/>
<accession>A0A9P5SA26</accession>